<reference evidence="3 4" key="1">
    <citation type="submission" date="2014-10" db="EMBL/GenBank/DDBJ databases">
        <title>Pedobacter Kyungheensis.</title>
        <authorList>
            <person name="Anderson B.M."/>
            <person name="Newman J.D."/>
        </authorList>
    </citation>
    <scope>NUCLEOTIDE SEQUENCE [LARGE SCALE GENOMIC DNA]</scope>
    <source>
        <strain evidence="3 4">KACC 16221</strain>
    </source>
</reference>
<evidence type="ECO:0000313" key="3">
    <source>
        <dbReference type="EMBL" id="KIA95122.1"/>
    </source>
</evidence>
<organism evidence="3 4">
    <name type="scientific">Pedobacter kyungheensis</name>
    <dbReference type="NCBI Taxonomy" id="1069985"/>
    <lineage>
        <taxon>Bacteria</taxon>
        <taxon>Pseudomonadati</taxon>
        <taxon>Bacteroidota</taxon>
        <taxon>Sphingobacteriia</taxon>
        <taxon>Sphingobacteriales</taxon>
        <taxon>Sphingobacteriaceae</taxon>
        <taxon>Pedobacter</taxon>
    </lineage>
</organism>
<comment type="similarity">
    <text evidence="1">Belongs to the transferase hexapeptide repeat family.</text>
</comment>
<keyword evidence="4" id="KW-1185">Reference proteome</keyword>
<protein>
    <submittedName>
        <fullName evidence="3">Acyl transferase</fullName>
    </submittedName>
</protein>
<dbReference type="Proteomes" id="UP000031246">
    <property type="component" value="Unassembled WGS sequence"/>
</dbReference>
<dbReference type="GO" id="GO:0008374">
    <property type="term" value="F:O-acyltransferase activity"/>
    <property type="evidence" value="ECO:0007669"/>
    <property type="project" value="TreeGrafter"/>
</dbReference>
<dbReference type="OrthoDB" id="9814490at2"/>
<evidence type="ECO:0000256" key="2">
    <source>
        <dbReference type="ARBA" id="ARBA00022679"/>
    </source>
</evidence>
<dbReference type="GO" id="GO:0005829">
    <property type="term" value="C:cytosol"/>
    <property type="evidence" value="ECO:0007669"/>
    <property type="project" value="TreeGrafter"/>
</dbReference>
<evidence type="ECO:0000256" key="1">
    <source>
        <dbReference type="ARBA" id="ARBA00007274"/>
    </source>
</evidence>
<dbReference type="PANTHER" id="PTHR23416">
    <property type="entry name" value="SIALIC ACID SYNTHASE-RELATED"/>
    <property type="match status" value="1"/>
</dbReference>
<comment type="caution">
    <text evidence="3">The sequence shown here is derived from an EMBL/GenBank/DDBJ whole genome shotgun (WGS) entry which is preliminary data.</text>
</comment>
<dbReference type="Gene3D" id="2.160.10.10">
    <property type="entry name" value="Hexapeptide repeat proteins"/>
    <property type="match status" value="1"/>
</dbReference>
<evidence type="ECO:0000313" key="4">
    <source>
        <dbReference type="Proteomes" id="UP000031246"/>
    </source>
</evidence>
<dbReference type="NCBIfam" id="NF007797">
    <property type="entry name" value="PRK10502.1"/>
    <property type="match status" value="1"/>
</dbReference>
<dbReference type="CDD" id="cd05825">
    <property type="entry name" value="LbH_wcaF_like"/>
    <property type="match status" value="1"/>
</dbReference>
<dbReference type="AlphaFoldDB" id="A0A0C1FQC0"/>
<gene>
    <name evidence="3" type="ORF">OC25_07230</name>
</gene>
<name>A0A0C1FQC0_9SPHI</name>
<dbReference type="SUPFAM" id="SSF51161">
    <property type="entry name" value="Trimeric LpxA-like enzymes"/>
    <property type="match status" value="1"/>
</dbReference>
<proteinExistence type="inferred from homology"/>
<keyword evidence="2 3" id="KW-0808">Transferase</keyword>
<dbReference type="PANTHER" id="PTHR23416:SF23">
    <property type="entry name" value="ACETYLTRANSFERASE C18B11.09C-RELATED"/>
    <property type="match status" value="1"/>
</dbReference>
<accession>A0A0C1FQC0</accession>
<sequence length="184" mass="20544">MLKTQLCKNFDTGDFKVGAGKLKQFLWYFTDILFFKSRMMPFSSVLVALLRLFGAKIGNEVRIKPGIHIKYPWKLEIDNYSWLADCYIENLDRVIIGENCCISQQAVLITGNHNFSSTNFDLMVAPIILETGAWVGASAKVCPGITLHSHAVLSMGSVATKDLSAFSIYQGNPAVKIKDRIFKS</sequence>
<dbReference type="RefSeq" id="WP_039473543.1">
    <property type="nucleotide sequence ID" value="NZ_JSYN01000006.1"/>
</dbReference>
<dbReference type="InterPro" id="IPR011004">
    <property type="entry name" value="Trimer_LpxA-like_sf"/>
</dbReference>
<dbReference type="InterPro" id="IPR051159">
    <property type="entry name" value="Hexapeptide_acetyltransf"/>
</dbReference>
<dbReference type="EMBL" id="JSYN01000006">
    <property type="protein sequence ID" value="KIA95122.1"/>
    <property type="molecule type" value="Genomic_DNA"/>
</dbReference>